<keyword evidence="6 10" id="KW-0472">Membrane</keyword>
<dbReference type="Proteomes" id="UP001209229">
    <property type="component" value="Unassembled WGS sequence"/>
</dbReference>
<dbReference type="SUPFAM" id="SSF58104">
    <property type="entry name" value="Methyl-accepting chemotaxis protein (MCP) signaling domain"/>
    <property type="match status" value="1"/>
</dbReference>
<evidence type="ECO:0000256" key="10">
    <source>
        <dbReference type="SAM" id="Phobius"/>
    </source>
</evidence>
<dbReference type="Pfam" id="PF17200">
    <property type="entry name" value="sCache_2"/>
    <property type="match status" value="1"/>
</dbReference>
<keyword evidence="8" id="KW-0807">Transducer</keyword>
<dbReference type="PANTHER" id="PTHR43531">
    <property type="entry name" value="PROTEIN ICFG"/>
    <property type="match status" value="1"/>
</dbReference>
<feature type="region of interest" description="Disordered" evidence="9">
    <location>
        <begin position="307"/>
        <end position="328"/>
    </location>
</feature>
<reference evidence="13" key="1">
    <citation type="submission" date="2022-10" db="EMBL/GenBank/DDBJ databases">
        <authorList>
            <person name="Yu W.X."/>
        </authorList>
    </citation>
    <scope>NUCLEOTIDE SEQUENCE</scope>
    <source>
        <strain evidence="13">AAT</strain>
    </source>
</reference>
<organism evidence="13 14">
    <name type="scientific">Plebeiibacterium sediminum</name>
    <dbReference type="NCBI Taxonomy" id="2992112"/>
    <lineage>
        <taxon>Bacteria</taxon>
        <taxon>Pseudomonadati</taxon>
        <taxon>Bacteroidota</taxon>
        <taxon>Bacteroidia</taxon>
        <taxon>Marinilabiliales</taxon>
        <taxon>Marinilabiliaceae</taxon>
        <taxon>Plebeiibacterium</taxon>
    </lineage>
</organism>
<keyword evidence="14" id="KW-1185">Reference proteome</keyword>
<dbReference type="CDD" id="cd06225">
    <property type="entry name" value="HAMP"/>
    <property type="match status" value="1"/>
</dbReference>
<dbReference type="PANTHER" id="PTHR43531:SF11">
    <property type="entry name" value="METHYL-ACCEPTING CHEMOTAXIS PROTEIN 3"/>
    <property type="match status" value="1"/>
</dbReference>
<dbReference type="Gene3D" id="1.10.287.950">
    <property type="entry name" value="Methyl-accepting chemotaxis protein"/>
    <property type="match status" value="1"/>
</dbReference>
<evidence type="ECO:0000256" key="9">
    <source>
        <dbReference type="SAM" id="MobiDB-lite"/>
    </source>
</evidence>
<dbReference type="GO" id="GO:0006935">
    <property type="term" value="P:chemotaxis"/>
    <property type="evidence" value="ECO:0007669"/>
    <property type="project" value="UniProtKB-KW"/>
</dbReference>
<evidence type="ECO:0000256" key="2">
    <source>
        <dbReference type="ARBA" id="ARBA00022475"/>
    </source>
</evidence>
<feature type="compositionally biased region" description="Polar residues" evidence="9">
    <location>
        <begin position="315"/>
        <end position="328"/>
    </location>
</feature>
<evidence type="ECO:0000259" key="12">
    <source>
        <dbReference type="PROSITE" id="PS50885"/>
    </source>
</evidence>
<dbReference type="InterPro" id="IPR004090">
    <property type="entry name" value="Chemotax_Me-accpt_rcpt"/>
</dbReference>
<feature type="domain" description="HAMP" evidence="12">
    <location>
        <begin position="237"/>
        <end position="289"/>
    </location>
</feature>
<feature type="transmembrane region" description="Helical" evidence="10">
    <location>
        <begin position="213"/>
        <end position="235"/>
    </location>
</feature>
<evidence type="ECO:0000256" key="5">
    <source>
        <dbReference type="ARBA" id="ARBA00022989"/>
    </source>
</evidence>
<dbReference type="InterPro" id="IPR033480">
    <property type="entry name" value="sCache_2"/>
</dbReference>
<proteinExistence type="inferred from homology"/>
<dbReference type="Pfam" id="PF00672">
    <property type="entry name" value="HAMP"/>
    <property type="match status" value="1"/>
</dbReference>
<dbReference type="EMBL" id="JAPDPJ010000080">
    <property type="protein sequence ID" value="MCW3789066.1"/>
    <property type="molecule type" value="Genomic_DNA"/>
</dbReference>
<name>A0AAE3M8R1_9BACT</name>
<evidence type="ECO:0000256" key="4">
    <source>
        <dbReference type="ARBA" id="ARBA00022692"/>
    </source>
</evidence>
<evidence type="ECO:0000313" key="14">
    <source>
        <dbReference type="Proteomes" id="UP001209229"/>
    </source>
</evidence>
<dbReference type="PROSITE" id="PS50111">
    <property type="entry name" value="CHEMOTAXIS_TRANSDUC_2"/>
    <property type="match status" value="1"/>
</dbReference>
<keyword evidence="4 10" id="KW-0812">Transmembrane</keyword>
<dbReference type="GO" id="GO:0007165">
    <property type="term" value="P:signal transduction"/>
    <property type="evidence" value="ECO:0007669"/>
    <property type="project" value="UniProtKB-KW"/>
</dbReference>
<evidence type="ECO:0000313" key="13">
    <source>
        <dbReference type="EMBL" id="MCW3789066.1"/>
    </source>
</evidence>
<comment type="caution">
    <text evidence="13">The sequence shown here is derived from an EMBL/GenBank/DDBJ whole genome shotgun (WGS) entry which is preliminary data.</text>
</comment>
<accession>A0AAE3M8R1</accession>
<dbReference type="GO" id="GO:0005886">
    <property type="term" value="C:plasma membrane"/>
    <property type="evidence" value="ECO:0007669"/>
    <property type="project" value="UniProtKB-SubCell"/>
</dbReference>
<comment type="similarity">
    <text evidence="7">Belongs to the methyl-accepting chemotaxis (MCP) protein family.</text>
</comment>
<evidence type="ECO:0000256" key="8">
    <source>
        <dbReference type="PROSITE-ProRule" id="PRU00284"/>
    </source>
</evidence>
<dbReference type="Gene3D" id="3.30.450.20">
    <property type="entry name" value="PAS domain"/>
    <property type="match status" value="1"/>
</dbReference>
<dbReference type="AlphaFoldDB" id="A0AAE3M8R1"/>
<evidence type="ECO:0000259" key="11">
    <source>
        <dbReference type="PROSITE" id="PS50111"/>
    </source>
</evidence>
<dbReference type="InterPro" id="IPR004089">
    <property type="entry name" value="MCPsignal_dom"/>
</dbReference>
<keyword evidence="5 10" id="KW-1133">Transmembrane helix</keyword>
<protein>
    <submittedName>
        <fullName evidence="13">Methyl-accepting chemotaxis protein</fullName>
    </submittedName>
</protein>
<comment type="subcellular location">
    <subcellularLocation>
        <location evidence="1">Cell membrane</location>
        <topology evidence="1">Multi-pass membrane protein</topology>
    </subcellularLocation>
</comment>
<evidence type="ECO:0000256" key="7">
    <source>
        <dbReference type="ARBA" id="ARBA00029447"/>
    </source>
</evidence>
<evidence type="ECO:0000256" key="3">
    <source>
        <dbReference type="ARBA" id="ARBA00022500"/>
    </source>
</evidence>
<evidence type="ECO:0000256" key="6">
    <source>
        <dbReference type="ARBA" id="ARBA00023136"/>
    </source>
</evidence>
<evidence type="ECO:0000256" key="1">
    <source>
        <dbReference type="ARBA" id="ARBA00004651"/>
    </source>
</evidence>
<keyword evidence="2" id="KW-1003">Cell membrane</keyword>
<dbReference type="Pfam" id="PF00015">
    <property type="entry name" value="MCPsignal"/>
    <property type="match status" value="1"/>
</dbReference>
<keyword evidence="3" id="KW-0145">Chemotaxis</keyword>
<dbReference type="SMART" id="SM00283">
    <property type="entry name" value="MA"/>
    <property type="match status" value="1"/>
</dbReference>
<dbReference type="PRINTS" id="PR00260">
    <property type="entry name" value="CHEMTRNSDUCR"/>
</dbReference>
<dbReference type="SMART" id="SM01049">
    <property type="entry name" value="Cache_2"/>
    <property type="match status" value="1"/>
</dbReference>
<dbReference type="InterPro" id="IPR051310">
    <property type="entry name" value="MCP_chemotaxis"/>
</dbReference>
<dbReference type="InterPro" id="IPR003660">
    <property type="entry name" value="HAMP_dom"/>
</dbReference>
<gene>
    <name evidence="13" type="ORF">OM075_21550</name>
</gene>
<sequence>MKWNYRFRFRTITGQIITVNMLLLIVMALAITVPWGVLSYNAEMKRLDALEEILKSDYDKQIKSEVETAYSLIEGVYKKYEEGEFTLDQAKKLAADVVRELSYGESGYFWIDTQDGTNVVLLGSATEGTNRLNLKDEKDNYLIKNIIKVAVEGGGYTEYWFPKKGETEALPKRSYSMYFKPWDWIVGTGNYIDDIASRVNKEREVEISELQSLLWLMLIISIGVLALAILGTVVFGRSFSRPLVALAKKTERLASGDLDLAIDKNRDDEIGTLQASLITTLQKLREVITEVIDGSSNVSSASSQMSKTAEHIAQGASTQSASTEEISSSVEEMVANIQSNTENARITEEISVDSESSMNKLQETLKENLEAMKEIKEKTNIINEIATQTNLLALNAAVEAARAGEYGRGFAVVATEVRKLSDYTQKAANAIDGLTALSLRTAEESWENLEQLLPEIKNTVERIREISSSSREQDIGAGQINNAVQELVNVTSQNAASSEELASSSEELSRQSDQLKDTISFFKLGKKIKK</sequence>
<feature type="transmembrane region" description="Helical" evidence="10">
    <location>
        <begin position="12"/>
        <end position="38"/>
    </location>
</feature>
<dbReference type="PROSITE" id="PS50885">
    <property type="entry name" value="HAMP"/>
    <property type="match status" value="1"/>
</dbReference>
<feature type="domain" description="Methyl-accepting transducer" evidence="11">
    <location>
        <begin position="294"/>
        <end position="509"/>
    </location>
</feature>
<dbReference type="GO" id="GO:0004888">
    <property type="term" value="F:transmembrane signaling receptor activity"/>
    <property type="evidence" value="ECO:0007669"/>
    <property type="project" value="InterPro"/>
</dbReference>
<dbReference type="SMART" id="SM00304">
    <property type="entry name" value="HAMP"/>
    <property type="match status" value="1"/>
</dbReference>